<feature type="non-terminal residue" evidence="7">
    <location>
        <position position="1"/>
    </location>
</feature>
<evidence type="ECO:0000256" key="3">
    <source>
        <dbReference type="ARBA" id="ARBA00022759"/>
    </source>
</evidence>
<dbReference type="GO" id="GO:0030677">
    <property type="term" value="C:ribonuclease P complex"/>
    <property type="evidence" value="ECO:0007669"/>
    <property type="project" value="TreeGrafter"/>
</dbReference>
<name>A0A381QII0_9ZZZZ</name>
<evidence type="ECO:0000256" key="6">
    <source>
        <dbReference type="SAM" id="MobiDB-lite"/>
    </source>
</evidence>
<evidence type="ECO:0000256" key="2">
    <source>
        <dbReference type="ARBA" id="ARBA00022722"/>
    </source>
</evidence>
<keyword evidence="2" id="KW-0540">Nuclease</keyword>
<feature type="compositionally biased region" description="Polar residues" evidence="6">
    <location>
        <begin position="40"/>
        <end position="49"/>
    </location>
</feature>
<dbReference type="GO" id="GO:0042781">
    <property type="term" value="F:3'-tRNA processing endoribonuclease activity"/>
    <property type="evidence" value="ECO:0007669"/>
    <property type="project" value="TreeGrafter"/>
</dbReference>
<feature type="region of interest" description="Disordered" evidence="6">
    <location>
        <begin position="37"/>
        <end position="98"/>
    </location>
</feature>
<evidence type="ECO:0000256" key="5">
    <source>
        <dbReference type="ARBA" id="ARBA00022884"/>
    </source>
</evidence>
<sequence>VGLKMVTVDAFSPARLSFSARFWMQDIMDWPTPDEADIQATESQKSQHTWIPRTDENSRRPKGSQSSSEAGSRSTGSLDRPQVAPARADRSEHFPRSVRIRRSNEIQEILQQGKRESTGNLEIFFASPKASVSRFGLIVPKHGQRIVDRNRLKRRLREIGRRRVIPHLRSQGREGDVLIRATRSAYRASFSELEREINEAVEGFCSEKS</sequence>
<dbReference type="SUPFAM" id="SSF54211">
    <property type="entry name" value="Ribosomal protein S5 domain 2-like"/>
    <property type="match status" value="1"/>
</dbReference>
<dbReference type="NCBIfam" id="TIGR00188">
    <property type="entry name" value="rnpA"/>
    <property type="match status" value="1"/>
</dbReference>
<keyword evidence="5" id="KW-0694">RNA-binding</keyword>
<feature type="compositionally biased region" description="Low complexity" evidence="6">
    <location>
        <begin position="63"/>
        <end position="77"/>
    </location>
</feature>
<dbReference type="Gene3D" id="3.30.230.10">
    <property type="match status" value="1"/>
</dbReference>
<evidence type="ECO:0000256" key="1">
    <source>
        <dbReference type="ARBA" id="ARBA00022694"/>
    </source>
</evidence>
<gene>
    <name evidence="7" type="ORF">METZ01_LOCUS31985</name>
</gene>
<keyword evidence="3" id="KW-0255">Endonuclease</keyword>
<proteinExistence type="inferred from homology"/>
<dbReference type="HAMAP" id="MF_00227">
    <property type="entry name" value="RNase_P"/>
    <property type="match status" value="1"/>
</dbReference>
<dbReference type="PANTHER" id="PTHR33992">
    <property type="entry name" value="RIBONUCLEASE P PROTEIN COMPONENT"/>
    <property type="match status" value="1"/>
</dbReference>
<dbReference type="Pfam" id="PF00825">
    <property type="entry name" value="Ribonuclease_P"/>
    <property type="match status" value="1"/>
</dbReference>
<evidence type="ECO:0000313" key="7">
    <source>
        <dbReference type="EMBL" id="SUZ79131.1"/>
    </source>
</evidence>
<dbReference type="AlphaFoldDB" id="A0A381QII0"/>
<accession>A0A381QII0</accession>
<dbReference type="GO" id="GO:0004526">
    <property type="term" value="F:ribonuclease P activity"/>
    <property type="evidence" value="ECO:0007669"/>
    <property type="project" value="InterPro"/>
</dbReference>
<dbReference type="GO" id="GO:0000049">
    <property type="term" value="F:tRNA binding"/>
    <property type="evidence" value="ECO:0007669"/>
    <property type="project" value="InterPro"/>
</dbReference>
<keyword evidence="1" id="KW-0819">tRNA processing</keyword>
<organism evidence="7">
    <name type="scientific">marine metagenome</name>
    <dbReference type="NCBI Taxonomy" id="408172"/>
    <lineage>
        <taxon>unclassified sequences</taxon>
        <taxon>metagenomes</taxon>
        <taxon>ecological metagenomes</taxon>
    </lineage>
</organism>
<reference evidence="7" key="1">
    <citation type="submission" date="2018-05" db="EMBL/GenBank/DDBJ databases">
        <authorList>
            <person name="Lanie J.A."/>
            <person name="Ng W.-L."/>
            <person name="Kazmierczak K.M."/>
            <person name="Andrzejewski T.M."/>
            <person name="Davidsen T.M."/>
            <person name="Wayne K.J."/>
            <person name="Tettelin H."/>
            <person name="Glass J.I."/>
            <person name="Rusch D."/>
            <person name="Podicherti R."/>
            <person name="Tsui H.-C.T."/>
            <person name="Winkler M.E."/>
        </authorList>
    </citation>
    <scope>NUCLEOTIDE SEQUENCE</scope>
</reference>
<dbReference type="InterPro" id="IPR000100">
    <property type="entry name" value="RNase_P"/>
</dbReference>
<protein>
    <submittedName>
        <fullName evidence="7">Uncharacterized protein</fullName>
    </submittedName>
</protein>
<dbReference type="InterPro" id="IPR020568">
    <property type="entry name" value="Ribosomal_Su5_D2-typ_SF"/>
</dbReference>
<dbReference type="InterPro" id="IPR014721">
    <property type="entry name" value="Ribsml_uS5_D2-typ_fold_subgr"/>
</dbReference>
<dbReference type="EMBL" id="UINC01001374">
    <property type="protein sequence ID" value="SUZ79131.1"/>
    <property type="molecule type" value="Genomic_DNA"/>
</dbReference>
<keyword evidence="4" id="KW-0378">Hydrolase</keyword>
<evidence type="ECO:0000256" key="4">
    <source>
        <dbReference type="ARBA" id="ARBA00022801"/>
    </source>
</evidence>
<dbReference type="PANTHER" id="PTHR33992:SF1">
    <property type="entry name" value="RIBONUCLEASE P PROTEIN COMPONENT"/>
    <property type="match status" value="1"/>
</dbReference>